<dbReference type="EMBL" id="MTQA01000595">
    <property type="protein sequence ID" value="PNP55391.1"/>
    <property type="molecule type" value="Genomic_DNA"/>
</dbReference>
<protein>
    <recommendedName>
        <fullName evidence="4">Amino acid permease/ SLC12A domain-containing protein</fullName>
    </recommendedName>
</protein>
<keyword evidence="3" id="KW-1185">Reference proteome</keyword>
<evidence type="ECO:0000313" key="2">
    <source>
        <dbReference type="EMBL" id="PNP55391.1"/>
    </source>
</evidence>
<accession>A0A2K0UC89</accession>
<sequence length="56" mass="5926">MFVCLICITARIAVLAGNSSNKAAAGAIVVFLYLFSPAYNLSLNGNLALYTIETMP</sequence>
<dbReference type="AlphaFoldDB" id="A0A2K0UC89"/>
<feature type="chain" id="PRO_5014428580" description="Amino acid permease/ SLC12A domain-containing protein" evidence="1">
    <location>
        <begin position="17"/>
        <end position="56"/>
    </location>
</feature>
<gene>
    <name evidence="2" type="ORF">FNYG_15518</name>
</gene>
<evidence type="ECO:0008006" key="4">
    <source>
        <dbReference type="Google" id="ProtNLM"/>
    </source>
</evidence>
<evidence type="ECO:0000313" key="3">
    <source>
        <dbReference type="Proteomes" id="UP000236664"/>
    </source>
</evidence>
<reference evidence="2 3" key="1">
    <citation type="submission" date="2017-06" db="EMBL/GenBank/DDBJ databases">
        <title>Genome of Fusarium nygamai isolate CS10214.</title>
        <authorList>
            <person name="Gardiner D.M."/>
            <person name="Obanor F."/>
            <person name="Kazan K."/>
        </authorList>
    </citation>
    <scope>NUCLEOTIDE SEQUENCE [LARGE SCALE GENOMIC DNA]</scope>
    <source>
        <strain evidence="2 3">CS10214</strain>
    </source>
</reference>
<comment type="caution">
    <text evidence="2">The sequence shown here is derived from an EMBL/GenBank/DDBJ whole genome shotgun (WGS) entry which is preliminary data.</text>
</comment>
<evidence type="ECO:0000256" key="1">
    <source>
        <dbReference type="SAM" id="SignalP"/>
    </source>
</evidence>
<name>A0A2K0UC89_GIBNY</name>
<keyword evidence="1" id="KW-0732">Signal</keyword>
<feature type="signal peptide" evidence="1">
    <location>
        <begin position="1"/>
        <end position="16"/>
    </location>
</feature>
<proteinExistence type="predicted"/>
<organism evidence="2 3">
    <name type="scientific">Gibberella nygamai</name>
    <name type="common">Bean root rot disease fungus</name>
    <name type="synonym">Fusarium nygamai</name>
    <dbReference type="NCBI Taxonomy" id="42673"/>
    <lineage>
        <taxon>Eukaryota</taxon>
        <taxon>Fungi</taxon>
        <taxon>Dikarya</taxon>
        <taxon>Ascomycota</taxon>
        <taxon>Pezizomycotina</taxon>
        <taxon>Sordariomycetes</taxon>
        <taxon>Hypocreomycetidae</taxon>
        <taxon>Hypocreales</taxon>
        <taxon>Nectriaceae</taxon>
        <taxon>Fusarium</taxon>
        <taxon>Fusarium fujikuroi species complex</taxon>
    </lineage>
</organism>
<dbReference type="Proteomes" id="UP000236664">
    <property type="component" value="Unassembled WGS sequence"/>
</dbReference>